<feature type="compositionally biased region" description="Gly residues" evidence="1">
    <location>
        <begin position="1494"/>
        <end position="1506"/>
    </location>
</feature>
<feature type="compositionally biased region" description="Low complexity" evidence="1">
    <location>
        <begin position="4328"/>
        <end position="4338"/>
    </location>
</feature>
<keyword evidence="2" id="KW-0418">Kinase</keyword>
<proteinExistence type="predicted"/>
<reference evidence="2 3" key="1">
    <citation type="submission" date="2014-04" db="EMBL/GenBank/DDBJ databases">
        <authorList>
            <person name="Sibley D."/>
            <person name="Venepally P."/>
            <person name="Karamycheva S."/>
            <person name="Hadjithomas M."/>
            <person name="Khan A."/>
            <person name="Brunk B."/>
            <person name="Roos D."/>
            <person name="Caler E."/>
            <person name="Lorenzi H."/>
        </authorList>
    </citation>
    <scope>NUCLEOTIDE SEQUENCE [LARGE SCALE GENOMIC DNA]</scope>
    <source>
        <strain evidence="2 3">MAS</strain>
    </source>
</reference>
<feature type="region of interest" description="Disordered" evidence="1">
    <location>
        <begin position="3124"/>
        <end position="3151"/>
    </location>
</feature>
<sequence>MKDGAAGDPPPSGPSGPSGHPSLPERPSTFASAAPGQEQPSQVLSYFPAAGPGSGSASHHLGPTPSLPAVAAAPFPLPCETGLHHPSFSTPQGFAEAAPREYVSETGHVSSSAPISSTASLASSGHSAVSGPPEPLPGSLSAPAYPGTPVPAVMTPASLPGTGPAGPAEGNLMSGSRLPEAPAFPGVPQANVVAAGLPSGGLPPPAAFPTAREIASGVSLAASLDPGSGPVAGPGCVAMAKSSPAASEPHLSASEGQPHKPPVRDEAGRSGDDTTRRKNMFPSSLTTLRVLTEFLRAAPAMCDDPNVPEIRGSELKDGSPFLLSDLSASASLSSSQFLSARVRAVRKCIGLLAENRGSEASCAAAVVLPAALLLLRRVTPVMKEGEVYVFRQSLLTLLRLVAAGTASYAFPLLPSALRSSDGGSGAAGEEGPSDQAEGAAERDGDGGASQDESKKIDEARRELEKALDVVAEAAVACGAMEAPMAPTEGTEGAEHRAKHPERAEEGASGKTSLPGHMDIAATCLHVVLSDCEDNAVRALSVLIDVARISSANRPETSSAFFSSPSFVGRNQKPPFFPSSPAVLPRAGELLHDTLPQLYTHLMEAIRAQVKKCKETGKPPEVGELPLGVVNREAGQLVPSVLSIRVAGDIAYCLIALSTRLPMMLLLLQHPTALQRLLQHLLEFVKMEVPGAPVLPRRAAASWYQAQAQHSGGRTVFYDFLYAQTRIFFLFCYLIKNAPAPPPGASGASQKPGTARSSHLCVPTADAATAASPASSGVADLAAFLAREAAPSLPALIPRLLGLLGPPFLFKRKTVHESLKLLISSPRFRRLIAPHLKQILCDELAAVSSSVDALMLRAYAFTHIHDLLIAFASDLATWDVSFLAALLRTVGAALNADLAAVLGAGEGQDAPRLPEGDGGLAPGGSDASTARRRLFGNGTSPENSVANFLYTRQLLVKIVSYVIEVAVKNAHHAGAFHAAAAATQVVTGLYQDEAKKAQDIVNGERKEERVTSDNEASNAQMAAADLSKETDAAEARGRGDTSQASPHGPPAPVPEVSVPSAAVSWRSVDGGKFASRVDERLAAVRSLLRQAVRILAISLKTLRAMIPALYAQAASISISLPSSSSPSASSWYPLDVSGGIRKPPSRRRSASSPPAFYPPLPAYALLLPYHRSPPSESLLPEFTFLAPPAHSPLSREAWSPEAAGDVSIATVAGDVLGAQGPQGPATQQALHEVLKQLKNTLRTTAVALRCALYYQAVLEIEVEIAATAAADAAASTANSHFLAKREEERKQGQVPSTTAAPADGSEREKGDKLLVSGQLIGSPVPAESSKVERGASCFARLGSTQGPPGADPIAAAAASAGLTAASTAVSRMAFDVRLLPRGHALGVSELEVLSEAFFDGLVCARAYGRMYAACTAPCLVSCLRCGGSGAFSLRVPDLPQLLAKASAMAAHDQTAAATAWPLPPPPSQGDTDVSCVCCTSGPHRASRGASRPGSPGQGASGLRGGDADVGGVASESLDFSSFSPLTRCAGGGCRGTCCCSESWATGTGRGGTACQLFASEQQGYNELALTCAQAEEREAVEVVASSLTFLHPANLRDFALTHVGRLYGMTCLHPSTVMALQFFFAHQHTCVFFAEALLSFLLQSLPVLSERKFALLPPLLVSSPLQLRLFGLQHPVQVWGSGGEGRRANMPFQLLSPNTLKGSQAYFYFGSPPRDDDEMRGRGGESGICDETDWTVDSNRATVYRQFDACKLLSREAQMSDLVMSALDFHVPLPGEGVFTSLVFPHTPPHFHRHGLRERDLKPYRRDRESRHGRRRNTNGVYPLHAKLLTNDGGIEALLGCDEFQGRRHKNGVEVRESESCCMSGGGCGKRREKVHTGGCAKGFSSHQLFLADIFDLPPPCLQDRAVLVADHRLDLQAGTTGTQAGEQGVEDDEARGRETLRRLKEEEAVAFSVWEGPHQQELRPWSQDDADIPPSCLPTPVAPRACAESAFVPGDPRLTETPFSLRSSLYLRSLLPFDQQLPSPSTPSPLIASVYPLASVPPPRGPSRASRDASFVDAKLRSATGFSVSPFRRPTNVAGRRPPLTAPAALDVEDAAFEALHLLEKMMHLIAPCTLGPSRSASRCSCNSRASSTSAASPFPAFPGDALPAFSGPRDTAHVAGGEEGVLYSGTGYARMTEANTHLRLYRYLLKAVVAWPECEARLTQDLLRLCKTTLSLAAEAPQPYLLLGLLRALFRQTTPSGRSSVLYTAFLPFLPEFLSTSRALQRAAGSAVPLLRNLWVEVSLMAPARLKNLLPHLSSLVHPVLAALSCGDPEVVTLALRTVELWVENLRGEYIYPILASQFHGGDRSGTRPPLLLALLRLLQQPPALAEACCGPLPPSWGFPALRLYHASGAAPDVGGELAKRRSGGATTSAGAAGGLLQSCPSPFPSGSPGTSGGPGSAPYGPAGPGASGTGATGAVVGSAVSGGQAGYIGSSRGGLGGGGSPLLLSLPQMTFGTLSTGLGSVGTGVGTVGTLCGEGTTLGPRGAAASGIQWMHLQHQQEKHALMVIRILGKLGGKNRAFLKLPHVCAPRPFFGNALVLGLPMVTPRGPIRSVSWSRGDSEDARSAPVSWVSLGPELRVTDKLIPGQTPAIPVSHKNEICEMDSSRPDASHAVSPGSADTPNAVGEGGAEASDQEEAEETGIRVAGLDMDEILRVIVSMLEAAESPSQAAYLYHATTPQLTASVLPRHLSRTQEQAMGLSGTLAVPQTRLCDKHKRSRDAEEQTMEGDTGSGCGRTGATGGPSEALRALKHALEMQAQMRLRKGSDDRREKKDDKTGEDVQTNEEGASSTETCEGTASTDGDSEGEEGAEGPETGSKDGSSARENRQREARNRSLRLELSGVTVCEGCIAAFYRQQASRLLQLAVLALLDLSTPLSAFWLACVNKATETFAASSPTLPLDAQVQAIQDRLKFALATSASMSALAPDSSTQPDRATATGMHVNYESTILEKKLLELQEQRTNFAGDRALPTAALRPLLDYERTRAGAMPERAPPPEETEEGQKAGEDAEPAGASLGTAALVCSRVLPRHKAAMRTSMQRQAEQDLIHLLLRGLLLLACDGEAEGSLLKQKRNRLALEANARRENERRAAETESPMEWDEETDEVKHPEDEVEEVVARADEQENSEDGLGAMEFLRGLLRHLAFIAAARIYKADSAALFIPAALHEIDPVGLLRGLQPCLSLEPSRLLPTLRCVQLIEETARLFCVVQPHSVSEAMESFFASSLCQLYAHLCFAESWRSKAAGCLVLIRLLRTLPPEWAQRNMVKIAEAAMFVSKDATAQYAPATQLLASECLMLLFTVAFCGYAGSVRPPFLQLAFGLKTSPLWREETSGDGARKRKLAGACEGHDGENDRKRRQTTRGGDDDEASEAFQSAMEEEVSDGDVESDDDDDQEARDLRRFTSPPASFLEHLRLAAEGCLFRAHYANLASPAGAARVLVPPPLHESSPVGYRDRRSRPAGSPWWMKRSEWITWETLRQQIASPSAASASELASRPNASEAPAHSGETPAGARIWRPAEEVWTSLWKVFEKLVIPNLYQVRPEARRLAQQLFVLVPRLLGTDAATLLAKGPVREESEEGAAKIRGSLQETERGPRLHSRGKGDSEGKCPSSSATPFAASSSALTRVLKWVTLRPVALLTLQWQAAFLDCNCFLATLRPTPHALRPLASTSEAPGSPGGEAGRDSEGLSASGELPGGALGNGKQSECEGDFANSEAAAVVCWIIEDALAVLAKGLEAEAINYPSPLLVKPENPAAGPKERGEPRDASLSLTGPDGANGDTEKDSVEGGLAGQERGPGSSEEAPEKGRDTEAGKPQKEKSGDSSVSPLAFSVAHAGVRAMAAATAAEAPAAEGTAATKDEAYTMTLLLALRFLKLALIHPDWQGLLSRPRSELQKIAQHSRASVDGREGVLGGAVAAEAKTSGEERETDEIPEGVGKTPVEVIMKENGPADGDASATCRVEATKDGKEEEEGGLLLEKSLNSDRSMREHCGAMLVRFLFFAEVEVARGAAHALRVALTFCGNAEVLLGRALPSVRRFFLACRPASAFPALASLLASSPINTFFFLLYSPASPPPSNLSDVSSLFRTAASLPLPAPPIRFVSPSLMRARLQGLARLLQLLPCASSCLSVSSLLFDAEFAEHLLVWFLLSHREAAASLEHAGLLQERRKLWRDLLCQRGQRGEKALPRPQPTTLGSLAGLRGAKGSGGVYGEGAAAEYFRLCGTLNAAATEVAAALLSLFSFFPACSETFLRAVLLEMTSPMSRFPFSFVPGPGVSGDGKAAREQRDDTGSVAASAAAEQASQDTEREGENRRAENEEGELEEEKHVLASAKPASLVSCPYRLSLGFFLSRFATEAARVLLQPLVAAEKTEDTYALILQQLMQMRHTRVLRLNICRHLASLGRALRVERVACSSVRAVLRLFMGLRQTQPDFLFAQFLASQYQRMQRPEARKRPSEGGEEPVVSALCDFVEAAAASVVDEGGPGVCGRERERDERGQPLSEVDEKVETTQSPIETLTDSSEFSAAVDMLVSFFHFASLPSLQATVDPTLLTLLVSPPSSGCEDNTWFAAMPREWALSPVSSLSQADVASGVFEKTDEGTVFSRSAFASLLIHLQPSLSELRTRITLTVARCLALDAEGGSVQALGALRDFLVSVALPALSVGEKKKILTACMHHLLAAVSGAPAAGVFGEARGPTAGVAHAGGVEERRRRHAALVEEEKTNAEGFLRVLEGATDTREERKFACDRGGKVHLRLLAIQLQFLVIPILNELLPPVDASDARVVDLDEGGYESSKKGERTLARAEVDALVSFMGHLAILASGFSLRNPQERLEGDTALVGARERETGSTWDDDSLFECLFPPRLDDRTSIQLLRLIALLLPYLGGSELASPAVWASPPKAALVRFCWLQQQPPQSGEGLHLVGSGTNRVPSAEEESSLCTFARVSSVSSVGLQHVALYVLARFGCMYAPTPRLHLHLFSSLLHACPSPVPDMVADALSRLLPLLPASS</sequence>
<dbReference type="Pfam" id="PF20175">
    <property type="entry name" value="Tra1_central"/>
    <property type="match status" value="1"/>
</dbReference>
<evidence type="ECO:0000313" key="3">
    <source>
        <dbReference type="Proteomes" id="UP000028821"/>
    </source>
</evidence>
<feature type="compositionally biased region" description="Basic and acidic residues" evidence="1">
    <location>
        <begin position="999"/>
        <end position="1011"/>
    </location>
</feature>
<feature type="region of interest" description="Disordered" evidence="1">
    <location>
        <begin position="4516"/>
        <end position="4545"/>
    </location>
</feature>
<feature type="compositionally biased region" description="Basic and acidic residues" evidence="1">
    <location>
        <begin position="2807"/>
        <end position="2822"/>
    </location>
</feature>
<evidence type="ECO:0000313" key="2">
    <source>
        <dbReference type="EMBL" id="KFH16876.1"/>
    </source>
</evidence>
<feature type="compositionally biased region" description="Basic and acidic residues" evidence="1">
    <location>
        <begin position="492"/>
        <end position="507"/>
    </location>
</feature>
<feature type="region of interest" description="Disordered" evidence="1">
    <location>
        <begin position="2646"/>
        <end position="2682"/>
    </location>
</feature>
<feature type="compositionally biased region" description="Basic and acidic residues" evidence="1">
    <location>
        <begin position="3628"/>
        <end position="3645"/>
    </location>
</feature>
<feature type="compositionally biased region" description="Gly residues" evidence="1">
    <location>
        <begin position="2448"/>
        <end position="2457"/>
    </location>
</feature>
<dbReference type="OrthoDB" id="5570127at2759"/>
<evidence type="ECO:0000256" key="1">
    <source>
        <dbReference type="SAM" id="MobiDB-lite"/>
    </source>
</evidence>
<organism evidence="2 3">
    <name type="scientific">Toxoplasma gondii MAS</name>
    <dbReference type="NCBI Taxonomy" id="943118"/>
    <lineage>
        <taxon>Eukaryota</taxon>
        <taxon>Sar</taxon>
        <taxon>Alveolata</taxon>
        <taxon>Apicomplexa</taxon>
        <taxon>Conoidasida</taxon>
        <taxon>Coccidia</taxon>
        <taxon>Eucoccidiorida</taxon>
        <taxon>Eimeriorina</taxon>
        <taxon>Sarcocystidae</taxon>
        <taxon>Toxoplasma</taxon>
    </lineage>
</organism>
<feature type="region of interest" description="Disordered" evidence="1">
    <location>
        <begin position="4311"/>
        <end position="4358"/>
    </location>
</feature>
<dbReference type="Pfam" id="PF20206">
    <property type="entry name" value="Tra1_ring"/>
    <property type="match status" value="1"/>
</dbReference>
<feature type="region of interest" description="Disordered" evidence="1">
    <location>
        <begin position="2803"/>
        <end position="2874"/>
    </location>
</feature>
<feature type="region of interest" description="Disordered" evidence="1">
    <location>
        <begin position="3029"/>
        <end position="3053"/>
    </location>
</feature>
<feature type="compositionally biased region" description="Basic and acidic residues" evidence="1">
    <location>
        <begin position="4339"/>
        <end position="4351"/>
    </location>
</feature>
<feature type="compositionally biased region" description="Acidic residues" evidence="1">
    <location>
        <begin position="2845"/>
        <end position="2854"/>
    </location>
</feature>
<feature type="region of interest" description="Disordered" evidence="1">
    <location>
        <begin position="3784"/>
        <end position="3863"/>
    </location>
</feature>
<comment type="caution">
    <text evidence="2">The sequence shown here is derived from an EMBL/GenBank/DDBJ whole genome shotgun (WGS) entry which is preliminary data.</text>
</comment>
<feature type="compositionally biased region" description="Basic and acidic residues" evidence="1">
    <location>
        <begin position="3124"/>
        <end position="3133"/>
    </location>
</feature>
<feature type="region of interest" description="Disordered" evidence="1">
    <location>
        <begin position="2422"/>
        <end position="2457"/>
    </location>
</feature>
<protein>
    <submittedName>
        <fullName evidence="2">Non-specific serine/threonine protein kinase</fullName>
        <ecNumber evidence="2">2.7.11.1</ecNumber>
    </submittedName>
</protein>
<feature type="compositionally biased region" description="Gly residues" evidence="1">
    <location>
        <begin position="2773"/>
        <end position="2784"/>
    </location>
</feature>
<dbReference type="Proteomes" id="UP000028821">
    <property type="component" value="Unassembled WGS sequence"/>
</dbReference>
<gene>
    <name evidence="2" type="ORF">TGMAS_268370A</name>
</gene>
<feature type="compositionally biased region" description="Basic and acidic residues" evidence="1">
    <location>
        <begin position="1025"/>
        <end position="1038"/>
    </location>
</feature>
<feature type="compositionally biased region" description="Polar residues" evidence="1">
    <location>
        <begin position="2823"/>
        <end position="2840"/>
    </location>
</feature>
<feature type="compositionally biased region" description="Basic and acidic residues" evidence="1">
    <location>
        <begin position="4522"/>
        <end position="4542"/>
    </location>
</feature>
<dbReference type="InterPro" id="IPR046807">
    <property type="entry name" value="Tra1_central"/>
</dbReference>
<feature type="region of interest" description="Disordered" evidence="1">
    <location>
        <begin position="3369"/>
        <end position="3435"/>
    </location>
</feature>
<feature type="region of interest" description="Disordered" evidence="1">
    <location>
        <begin position="3703"/>
        <end position="3746"/>
    </location>
</feature>
<keyword evidence="2" id="KW-0808">Transferase</keyword>
<feature type="region of interest" description="Disordered" evidence="1">
    <location>
        <begin position="419"/>
        <end position="459"/>
    </location>
</feature>
<keyword evidence="2" id="KW-0723">Serine/threonine-protein kinase</keyword>
<feature type="compositionally biased region" description="Low complexity" evidence="1">
    <location>
        <begin position="429"/>
        <end position="438"/>
    </location>
</feature>
<dbReference type="VEuPathDB" id="ToxoDB:TGMAS_268370A"/>
<dbReference type="EC" id="2.7.11.1" evidence="2"/>
<dbReference type="GO" id="GO:0004674">
    <property type="term" value="F:protein serine/threonine kinase activity"/>
    <property type="evidence" value="ECO:0007669"/>
    <property type="project" value="UniProtKB-KW"/>
</dbReference>
<feature type="compositionally biased region" description="Acidic residues" evidence="1">
    <location>
        <begin position="3136"/>
        <end position="3145"/>
    </location>
</feature>
<feature type="compositionally biased region" description="Basic and acidic residues" evidence="1">
    <location>
        <begin position="439"/>
        <end position="459"/>
    </location>
</feature>
<feature type="region of interest" description="Disordered" evidence="1">
    <location>
        <begin position="235"/>
        <end position="281"/>
    </location>
</feature>
<feature type="region of interest" description="Disordered" evidence="1">
    <location>
        <begin position="1283"/>
        <end position="1308"/>
    </location>
</feature>
<dbReference type="InterPro" id="IPR046805">
    <property type="entry name" value="Tra1_ring"/>
</dbReference>
<dbReference type="EMBL" id="AEXC02000463">
    <property type="protein sequence ID" value="KFH16876.1"/>
    <property type="molecule type" value="Genomic_DNA"/>
</dbReference>
<feature type="compositionally biased region" description="Low complexity" evidence="1">
    <location>
        <begin position="110"/>
        <end position="128"/>
    </location>
</feature>
<feature type="compositionally biased region" description="Basic and acidic residues" evidence="1">
    <location>
        <begin position="2864"/>
        <end position="2874"/>
    </location>
</feature>
<feature type="compositionally biased region" description="Basic and acidic residues" evidence="1">
    <location>
        <begin position="3840"/>
        <end position="3858"/>
    </location>
</feature>
<feature type="region of interest" description="Disordered" evidence="1">
    <location>
        <begin position="98"/>
        <end position="182"/>
    </location>
</feature>
<feature type="region of interest" description="Disordered" evidence="1">
    <location>
        <begin position="1481"/>
        <end position="1506"/>
    </location>
</feature>
<feature type="compositionally biased region" description="Basic and acidic residues" evidence="1">
    <location>
        <begin position="4315"/>
        <end position="4324"/>
    </location>
</feature>
<accession>A0A086QW94</accession>
<feature type="compositionally biased region" description="Low complexity" evidence="1">
    <location>
        <begin position="3524"/>
        <end position="3533"/>
    </location>
</feature>
<feature type="region of interest" description="Disordered" evidence="1">
    <location>
        <begin position="3613"/>
        <end position="3654"/>
    </location>
</feature>
<feature type="compositionally biased region" description="Acidic residues" evidence="1">
    <location>
        <begin position="3416"/>
        <end position="3434"/>
    </location>
</feature>
<feature type="compositionally biased region" description="Basic and acidic residues" evidence="1">
    <location>
        <begin position="262"/>
        <end position="276"/>
    </location>
</feature>
<feature type="region of interest" description="Disordered" evidence="1">
    <location>
        <begin position="3524"/>
        <end position="3550"/>
    </location>
</feature>
<feature type="region of interest" description="Disordered" evidence="1">
    <location>
        <begin position="481"/>
        <end position="513"/>
    </location>
</feature>
<feature type="region of interest" description="Disordered" evidence="1">
    <location>
        <begin position="999"/>
        <end position="1056"/>
    </location>
</feature>
<feature type="non-terminal residue" evidence="2">
    <location>
        <position position="5040"/>
    </location>
</feature>
<feature type="region of interest" description="Disordered" evidence="1">
    <location>
        <begin position="2756"/>
        <end position="2786"/>
    </location>
</feature>
<name>A0A086QW94_TOXGO</name>
<feature type="region of interest" description="Disordered" evidence="1">
    <location>
        <begin position="1"/>
        <end position="65"/>
    </location>
</feature>